<dbReference type="RefSeq" id="WP_324694759.1">
    <property type="nucleotide sequence ID" value="NZ_JAYMYJ010000093.1"/>
</dbReference>
<evidence type="ECO:0000256" key="2">
    <source>
        <dbReference type="ARBA" id="ARBA00022741"/>
    </source>
</evidence>
<dbReference type="EMBL" id="JAYMYJ010000093">
    <property type="protein sequence ID" value="MEB4591274.1"/>
    <property type="molecule type" value="Genomic_DNA"/>
</dbReference>
<dbReference type="InterPro" id="IPR008271">
    <property type="entry name" value="Ser/Thr_kinase_AS"/>
</dbReference>
<dbReference type="PROSITE" id="PS00107">
    <property type="entry name" value="PROTEIN_KINASE_ATP"/>
    <property type="match status" value="1"/>
</dbReference>
<feature type="domain" description="Protein kinase" evidence="7">
    <location>
        <begin position="6"/>
        <end position="263"/>
    </location>
</feature>
<keyword evidence="9" id="KW-1185">Reference proteome</keyword>
<protein>
    <submittedName>
        <fullName evidence="8">Serine/threonine-protein kinase</fullName>
        <ecNumber evidence="8">2.7.11.1</ecNumber>
    </submittedName>
</protein>
<dbReference type="Gene3D" id="3.30.200.20">
    <property type="entry name" value="Phosphorylase Kinase, domain 1"/>
    <property type="match status" value="1"/>
</dbReference>
<evidence type="ECO:0000259" key="7">
    <source>
        <dbReference type="PROSITE" id="PS50011"/>
    </source>
</evidence>
<gene>
    <name evidence="8" type="ORF">VSS37_09820</name>
</gene>
<proteinExistence type="predicted"/>
<keyword evidence="1 8" id="KW-0808">Transferase</keyword>
<evidence type="ECO:0000313" key="8">
    <source>
        <dbReference type="EMBL" id="MEB4591274.1"/>
    </source>
</evidence>
<dbReference type="Pfam" id="PF00069">
    <property type="entry name" value="Pkinase"/>
    <property type="match status" value="1"/>
</dbReference>
<feature type="non-terminal residue" evidence="8">
    <location>
        <position position="362"/>
    </location>
</feature>
<dbReference type="InterPro" id="IPR011009">
    <property type="entry name" value="Kinase-like_dom_sf"/>
</dbReference>
<evidence type="ECO:0000256" key="4">
    <source>
        <dbReference type="ARBA" id="ARBA00022840"/>
    </source>
</evidence>
<evidence type="ECO:0000256" key="1">
    <source>
        <dbReference type="ARBA" id="ARBA00022679"/>
    </source>
</evidence>
<keyword evidence="2 5" id="KW-0547">Nucleotide-binding</keyword>
<accession>A0ABU6CYV8</accession>
<evidence type="ECO:0000256" key="6">
    <source>
        <dbReference type="SAM" id="MobiDB-lite"/>
    </source>
</evidence>
<dbReference type="CDD" id="cd14014">
    <property type="entry name" value="STKc_PknB_like"/>
    <property type="match status" value="1"/>
</dbReference>
<evidence type="ECO:0000256" key="5">
    <source>
        <dbReference type="PROSITE-ProRule" id="PRU10141"/>
    </source>
</evidence>
<feature type="region of interest" description="Disordered" evidence="6">
    <location>
        <begin position="332"/>
        <end position="362"/>
    </location>
</feature>
<dbReference type="Gene3D" id="1.10.510.10">
    <property type="entry name" value="Transferase(Phosphotransferase) domain 1"/>
    <property type="match status" value="1"/>
</dbReference>
<dbReference type="PROSITE" id="PS00108">
    <property type="entry name" value="PROTEIN_KINASE_ST"/>
    <property type="match status" value="1"/>
</dbReference>
<feature type="binding site" evidence="5">
    <location>
        <position position="35"/>
    </location>
    <ligand>
        <name>ATP</name>
        <dbReference type="ChEBI" id="CHEBI:30616"/>
    </ligand>
</feature>
<keyword evidence="4 5" id="KW-0067">ATP-binding</keyword>
<name>A0ABU6CYV8_9GAMM</name>
<dbReference type="PANTHER" id="PTHR43289">
    <property type="entry name" value="MITOGEN-ACTIVATED PROTEIN KINASE KINASE KINASE 20-RELATED"/>
    <property type="match status" value="1"/>
</dbReference>
<reference evidence="8 9" key="2">
    <citation type="submission" date="2024-01" db="EMBL/GenBank/DDBJ databases">
        <authorList>
            <person name="Xie X."/>
        </authorList>
    </citation>
    <scope>NUCLEOTIDE SEQUENCE [LARGE SCALE GENOMIC DNA]</scope>
    <source>
        <strain evidence="8">SCUT-1</strain>
    </source>
</reference>
<dbReference type="EC" id="2.7.11.1" evidence="8"/>
<dbReference type="SUPFAM" id="SSF56112">
    <property type="entry name" value="Protein kinase-like (PK-like)"/>
    <property type="match status" value="1"/>
</dbReference>
<dbReference type="PROSITE" id="PS50011">
    <property type="entry name" value="PROTEIN_KINASE_DOM"/>
    <property type="match status" value="1"/>
</dbReference>
<keyword evidence="3 8" id="KW-0418">Kinase</keyword>
<dbReference type="SMART" id="SM00220">
    <property type="entry name" value="S_TKc"/>
    <property type="match status" value="1"/>
</dbReference>
<dbReference type="InterPro" id="IPR000719">
    <property type="entry name" value="Prot_kinase_dom"/>
</dbReference>
<dbReference type="PANTHER" id="PTHR43289:SF6">
    <property type="entry name" value="SERINE_THREONINE-PROTEIN KINASE NEKL-3"/>
    <property type="match status" value="1"/>
</dbReference>
<dbReference type="GO" id="GO:0004674">
    <property type="term" value="F:protein serine/threonine kinase activity"/>
    <property type="evidence" value="ECO:0007669"/>
    <property type="project" value="UniProtKB-EC"/>
</dbReference>
<feature type="compositionally biased region" description="Low complexity" evidence="6">
    <location>
        <begin position="351"/>
        <end position="362"/>
    </location>
</feature>
<evidence type="ECO:0000256" key="3">
    <source>
        <dbReference type="ARBA" id="ARBA00022777"/>
    </source>
</evidence>
<evidence type="ECO:0000313" key="9">
    <source>
        <dbReference type="Proteomes" id="UP001308005"/>
    </source>
</evidence>
<dbReference type="InterPro" id="IPR017441">
    <property type="entry name" value="Protein_kinase_ATP_BS"/>
</dbReference>
<dbReference type="Proteomes" id="UP001308005">
    <property type="component" value="Unassembled WGS sequence"/>
</dbReference>
<feature type="compositionally biased region" description="Pro residues" evidence="6">
    <location>
        <begin position="340"/>
        <end position="350"/>
    </location>
</feature>
<comment type="caution">
    <text evidence="8">The sequence shown here is derived from an EMBL/GenBank/DDBJ whole genome shotgun (WGS) entry which is preliminary data.</text>
</comment>
<reference evidence="9" key="1">
    <citation type="submission" date="2023-07" db="EMBL/GenBank/DDBJ databases">
        <title>The carbon used by Thiothrix.</title>
        <authorList>
            <person name="Chen L."/>
        </authorList>
    </citation>
    <scope>NUCLEOTIDE SEQUENCE [LARGE SCALE GENOMIC DNA]</scope>
</reference>
<sequence length="362" mass="39170">MAVPNHDIREVIGQGGMATVYRAEHVLLKQERALKLMSAELSREPGFQESFLREGQTVAGLQHPNIVTIHDIGQCGDGYFMSMEYLRGGSLQARLKAGPLPLQEALTVLRQVGGALAHAHERGLIHRDIKPANILFRANGEAVLTDFGISKLQDTDSDLTRHGYAMLGTPRYMSPEQTGAQRLDRRSDIYSLALVFYEMLAGKTAIRADTVAQIIREHALAPPPVLPEHYACLQAVLDKALAKQPEERYSNVAAFLQAVEQSLAAGAEDQTVILPPPQATEPPAKRGRRPALYLLPLLLLPTGAGWWYWAGGKAEQAPSAVTPPVVPAASIPAKEVEAHTPPPPVPPEPAAPQELAAVPVQP</sequence>
<organism evidence="8 9">
    <name type="scientific">Candidatus Thiothrix phosphatis</name>
    <dbReference type="NCBI Taxonomy" id="3112415"/>
    <lineage>
        <taxon>Bacteria</taxon>
        <taxon>Pseudomonadati</taxon>
        <taxon>Pseudomonadota</taxon>
        <taxon>Gammaproteobacteria</taxon>
        <taxon>Thiotrichales</taxon>
        <taxon>Thiotrichaceae</taxon>
        <taxon>Thiothrix</taxon>
    </lineage>
</organism>